<accession>A0ABT8GFM3</accession>
<dbReference type="SUPFAM" id="SSF159275">
    <property type="entry name" value="PA1994-like"/>
    <property type="match status" value="1"/>
</dbReference>
<sequence length="201" mass="21651">MTRHLVSWTGVDDPSRVDLASIDLGSTSMRAIGGSRALDFSSSWELEVADGWITRALRVTTRGFGWGRMLELTRSRSGTWAAEATSWGDDDMAPPGLEDPARLDGAVDCDLGLCPVTNTMPIRRLGLLDGDLACTNLVMAWVEMPSLRVLRSDQAYASGASAGLVNYASADGSFRAELTVDADGLVIDYPDLARRERASSH</sequence>
<name>A0ABT8GFM3_9MICO</name>
<evidence type="ECO:0000313" key="1">
    <source>
        <dbReference type="EMBL" id="MDN4480236.1"/>
    </source>
</evidence>
<keyword evidence="2" id="KW-1185">Reference proteome</keyword>
<dbReference type="RefSeq" id="WP_301141595.1">
    <property type="nucleotide sequence ID" value="NZ_JAUHQA010000001.1"/>
</dbReference>
<evidence type="ECO:0000313" key="2">
    <source>
        <dbReference type="Proteomes" id="UP001172708"/>
    </source>
</evidence>
<protein>
    <submittedName>
        <fullName evidence="1">Glycolipid-binding domain-containing protein</fullName>
    </submittedName>
</protein>
<proteinExistence type="predicted"/>
<reference evidence="1" key="1">
    <citation type="submission" date="2023-06" db="EMBL/GenBank/DDBJ databases">
        <title>Egi l300058.</title>
        <authorList>
            <person name="Gao L."/>
            <person name="Fang B.-Z."/>
            <person name="Li W.-J."/>
        </authorList>
    </citation>
    <scope>NUCLEOTIDE SEQUENCE</scope>
    <source>
        <strain evidence="1">EGI L300058</strain>
    </source>
</reference>
<organism evidence="1 2">
    <name type="scientific">Demequina muriae</name>
    <dbReference type="NCBI Taxonomy" id="3051664"/>
    <lineage>
        <taxon>Bacteria</taxon>
        <taxon>Bacillati</taxon>
        <taxon>Actinomycetota</taxon>
        <taxon>Actinomycetes</taxon>
        <taxon>Micrococcales</taxon>
        <taxon>Demequinaceae</taxon>
        <taxon>Demequina</taxon>
    </lineage>
</organism>
<dbReference type="EMBL" id="JAUHQA010000001">
    <property type="protein sequence ID" value="MDN4480236.1"/>
    <property type="molecule type" value="Genomic_DNA"/>
</dbReference>
<dbReference type="InterPro" id="IPR009467">
    <property type="entry name" value="Glycolipid-bd_prot_put"/>
</dbReference>
<dbReference type="Pfam" id="PF06475">
    <property type="entry name" value="Glycolipid_bind"/>
    <property type="match status" value="1"/>
</dbReference>
<comment type="caution">
    <text evidence="1">The sequence shown here is derived from an EMBL/GenBank/DDBJ whole genome shotgun (WGS) entry which is preliminary data.</text>
</comment>
<gene>
    <name evidence="1" type="ORF">QQX02_04780</name>
</gene>
<dbReference type="Proteomes" id="UP001172708">
    <property type="component" value="Unassembled WGS sequence"/>
</dbReference>